<dbReference type="EMBL" id="CP007128">
    <property type="protein sequence ID" value="AHG91437.1"/>
    <property type="molecule type" value="Genomic_DNA"/>
</dbReference>
<dbReference type="PATRIC" id="fig|861299.3.peg.3957"/>
<dbReference type="GO" id="GO:0009432">
    <property type="term" value="P:SOS response"/>
    <property type="evidence" value="ECO:0007669"/>
    <property type="project" value="UniProtKB-KW"/>
</dbReference>
<dbReference type="Proteomes" id="UP000019151">
    <property type="component" value="Chromosome"/>
</dbReference>
<gene>
    <name evidence="4" type="ORF">J421_3900</name>
</gene>
<keyword evidence="1" id="KW-0227">DNA damage</keyword>
<keyword evidence="5" id="KW-1185">Reference proteome</keyword>
<keyword evidence="1" id="KW-0742">SOS response</keyword>
<dbReference type="PANTHER" id="PTHR30562">
    <property type="entry name" value="UVRC/OXIDOREDUCTASE"/>
    <property type="match status" value="1"/>
</dbReference>
<proteinExistence type="predicted"/>
<dbReference type="InParanoid" id="W0RLV2"/>
<sequence length="379" mass="43166">MFTPIFDEIHVAGLRALVRAGAEDRPGVYRMIGADGDVIYVGKSKRVRSRLLSYFRGSYPADKGARIVREAWTIEWEYVPSEFGALLHELRLIKKLRPRFNVMLKRDAEHWVFIRLTRGAAPKLQVVRDGGRDEPGMWYGPYQGFDRVTEAVRELSDVLGLRDCANDVKMRFADQQELFPDALAQIAPRTPRCIRHEIRKCLGPCVAACSHDEYDERVALARAFLDGVDDAPIVTLRSRMEECAEALDFERAALLRDKVRRLEGLRDQFERMRYATETLSFLYTVPGHGGEDRTYLIRRGRVRGEMAAPRRPRDRELARERVAAVFDAPEPRGAAVSPHEVDELLLLSSWFRRFPDELARTATPESWLAGGPAEAIEAA</sequence>
<evidence type="ECO:0000259" key="2">
    <source>
        <dbReference type="PROSITE" id="PS50151"/>
    </source>
</evidence>
<organism evidence="4 5">
    <name type="scientific">Gemmatirosa kalamazoonensis</name>
    <dbReference type="NCBI Taxonomy" id="861299"/>
    <lineage>
        <taxon>Bacteria</taxon>
        <taxon>Pseudomonadati</taxon>
        <taxon>Gemmatimonadota</taxon>
        <taxon>Gemmatimonadia</taxon>
        <taxon>Gemmatimonadales</taxon>
        <taxon>Gemmatimonadaceae</taxon>
        <taxon>Gemmatirosa</taxon>
    </lineage>
</organism>
<dbReference type="CDD" id="cd10434">
    <property type="entry name" value="GIY-YIG_UvrC_Cho"/>
    <property type="match status" value="1"/>
</dbReference>
<dbReference type="STRING" id="861299.J421_3900"/>
<dbReference type="InterPro" id="IPR000305">
    <property type="entry name" value="GIY-YIG_endonuc"/>
</dbReference>
<feature type="domain" description="GIY-YIG" evidence="3">
    <location>
        <begin position="24"/>
        <end position="102"/>
    </location>
</feature>
<dbReference type="Gene3D" id="4.10.860.10">
    <property type="entry name" value="UVR domain"/>
    <property type="match status" value="1"/>
</dbReference>
<dbReference type="InterPro" id="IPR035901">
    <property type="entry name" value="GIY-YIG_endonuc_sf"/>
</dbReference>
<evidence type="ECO:0000313" key="4">
    <source>
        <dbReference type="EMBL" id="AHG91437.1"/>
    </source>
</evidence>
<dbReference type="Pfam" id="PF02151">
    <property type="entry name" value="UVR"/>
    <property type="match status" value="1"/>
</dbReference>
<dbReference type="InterPro" id="IPR001943">
    <property type="entry name" value="UVR_dom"/>
</dbReference>
<dbReference type="eggNOG" id="COG0322">
    <property type="taxonomic scope" value="Bacteria"/>
</dbReference>
<dbReference type="GO" id="GO:0006289">
    <property type="term" value="P:nucleotide-excision repair"/>
    <property type="evidence" value="ECO:0007669"/>
    <property type="project" value="InterPro"/>
</dbReference>
<evidence type="ECO:0000313" key="5">
    <source>
        <dbReference type="Proteomes" id="UP000019151"/>
    </source>
</evidence>
<dbReference type="InterPro" id="IPR036876">
    <property type="entry name" value="UVR_dom_sf"/>
</dbReference>
<dbReference type="InterPro" id="IPR047296">
    <property type="entry name" value="GIY-YIG_UvrC_Cho"/>
</dbReference>
<dbReference type="HOGENOM" id="CLU_014841_4_0_0"/>
<feature type="domain" description="UVR" evidence="2">
    <location>
        <begin position="230"/>
        <end position="265"/>
    </location>
</feature>
<dbReference type="AlphaFoldDB" id="W0RLV2"/>
<dbReference type="PROSITE" id="PS50164">
    <property type="entry name" value="GIY_YIG"/>
    <property type="match status" value="1"/>
</dbReference>
<reference evidence="4 5" key="1">
    <citation type="journal article" date="2014" name="Genome Announc.">
        <title>Genome Sequence and Methylome of Soil Bacterium Gemmatirosa kalamazoonensis KBS708T, a Member of the Rarely Cultivated Gemmatimonadetes Phylum.</title>
        <authorList>
            <person name="Debruyn J.M."/>
            <person name="Radosevich M."/>
            <person name="Wommack K.E."/>
            <person name="Polson S.W."/>
            <person name="Hauser L.J."/>
            <person name="Fawaz M.N."/>
            <person name="Korlach J."/>
            <person name="Tsai Y.C."/>
        </authorList>
    </citation>
    <scope>NUCLEOTIDE SEQUENCE [LARGE SCALE GENOMIC DNA]</scope>
    <source>
        <strain evidence="4 5">KBS708</strain>
    </source>
</reference>
<dbReference type="SUPFAM" id="SSF82771">
    <property type="entry name" value="GIY-YIG endonuclease"/>
    <property type="match status" value="1"/>
</dbReference>
<dbReference type="SUPFAM" id="SSF46600">
    <property type="entry name" value="C-terminal UvrC-binding domain of UvrB"/>
    <property type="match status" value="1"/>
</dbReference>
<dbReference type="KEGG" id="gba:J421_3900"/>
<evidence type="ECO:0000256" key="1">
    <source>
        <dbReference type="ARBA" id="ARBA00023236"/>
    </source>
</evidence>
<dbReference type="SMART" id="SM00465">
    <property type="entry name" value="GIYc"/>
    <property type="match status" value="1"/>
</dbReference>
<protein>
    <submittedName>
        <fullName evidence="4">UvrB/UvrC protein</fullName>
    </submittedName>
</protein>
<accession>W0RLV2</accession>
<dbReference type="PROSITE" id="PS50151">
    <property type="entry name" value="UVR"/>
    <property type="match status" value="1"/>
</dbReference>
<dbReference type="Pfam" id="PF01541">
    <property type="entry name" value="GIY-YIG"/>
    <property type="match status" value="1"/>
</dbReference>
<dbReference type="PANTHER" id="PTHR30562:SF1">
    <property type="entry name" value="UVRABC SYSTEM PROTEIN C"/>
    <property type="match status" value="1"/>
</dbReference>
<dbReference type="GO" id="GO:0009380">
    <property type="term" value="C:excinuclease repair complex"/>
    <property type="evidence" value="ECO:0007669"/>
    <property type="project" value="TreeGrafter"/>
</dbReference>
<dbReference type="InterPro" id="IPR050066">
    <property type="entry name" value="UvrABC_protein_C"/>
</dbReference>
<dbReference type="Gene3D" id="3.40.1440.10">
    <property type="entry name" value="GIY-YIG endonuclease"/>
    <property type="match status" value="1"/>
</dbReference>
<name>W0RLV2_9BACT</name>
<evidence type="ECO:0000259" key="3">
    <source>
        <dbReference type="PROSITE" id="PS50164"/>
    </source>
</evidence>